<dbReference type="InterPro" id="IPR029058">
    <property type="entry name" value="AB_hydrolase_fold"/>
</dbReference>
<evidence type="ECO:0000313" key="2">
    <source>
        <dbReference type="Proteomes" id="UP000484885"/>
    </source>
</evidence>
<dbReference type="InterPro" id="IPR050583">
    <property type="entry name" value="Mycobacterial_A85_antigen"/>
</dbReference>
<dbReference type="Pfam" id="PF00756">
    <property type="entry name" value="Esterase"/>
    <property type="match status" value="1"/>
</dbReference>
<evidence type="ECO:0000313" key="1">
    <source>
        <dbReference type="EMBL" id="NDY95410.1"/>
    </source>
</evidence>
<gene>
    <name evidence="1" type="ORF">G3I74_06695</name>
</gene>
<protein>
    <submittedName>
        <fullName evidence="1">Esterase family protein</fullName>
    </submittedName>
</protein>
<dbReference type="Proteomes" id="UP000484885">
    <property type="component" value="Unassembled WGS sequence"/>
</dbReference>
<dbReference type="RefSeq" id="WP_164210797.1">
    <property type="nucleotide sequence ID" value="NZ_JAAGSC010000039.1"/>
</dbReference>
<organism evidence="1 2">
    <name type="scientific">Wenzhouxiangella limi</name>
    <dbReference type="NCBI Taxonomy" id="2707351"/>
    <lineage>
        <taxon>Bacteria</taxon>
        <taxon>Pseudomonadati</taxon>
        <taxon>Pseudomonadota</taxon>
        <taxon>Gammaproteobacteria</taxon>
        <taxon>Chromatiales</taxon>
        <taxon>Wenzhouxiangellaceae</taxon>
        <taxon>Wenzhouxiangella</taxon>
    </lineage>
</organism>
<dbReference type="PANTHER" id="PTHR48098">
    <property type="entry name" value="ENTEROCHELIN ESTERASE-RELATED"/>
    <property type="match status" value="1"/>
</dbReference>
<dbReference type="InterPro" id="IPR000801">
    <property type="entry name" value="Esterase-like"/>
</dbReference>
<keyword evidence="2" id="KW-1185">Reference proteome</keyword>
<dbReference type="Gene3D" id="3.40.50.1820">
    <property type="entry name" value="alpha/beta hydrolase"/>
    <property type="match status" value="1"/>
</dbReference>
<accession>A0A845UZQ2</accession>
<reference evidence="1 2" key="1">
    <citation type="submission" date="2020-02" db="EMBL/GenBank/DDBJ databases">
        <authorList>
            <person name="Zhang X.-Y."/>
        </authorList>
    </citation>
    <scope>NUCLEOTIDE SEQUENCE [LARGE SCALE GENOMIC DNA]</scope>
    <source>
        <strain evidence="1 2">C33</strain>
    </source>
</reference>
<name>A0A845UZQ2_9GAMM</name>
<sequence>MTHLRPAPTVAAGRIEWMQHESRMLQGNPLGDPVARRHPVYLPAGYDRDQRRYPVLVSLAAYTNAGPGQVGWRNHGESLPERLDRLIGTGRMAPVIVLFPDCYTSLGGNQYVNSPAIGRYADYLLDELLPALDRRYRTLAEPAARAVFGKSSGGFGALHLVMHRPGHFRAAASHAGDCGFDRVYPRDFPLCCDVLARHDRDLHAFVRAFWRKQRPGSADFHALMTLCLAASYSPNPGQAMHLDLPFDLETCALDESVWARWLAYDPVRCAPGCADQLAGLAGLWIDAGRRDQYFIHYGTRELHARLKQAGVEHHFEEFDGTHSGIDWRYDHSLPWLVQRLKVA</sequence>
<dbReference type="AlphaFoldDB" id="A0A845UZQ2"/>
<comment type="caution">
    <text evidence="1">The sequence shown here is derived from an EMBL/GenBank/DDBJ whole genome shotgun (WGS) entry which is preliminary data.</text>
</comment>
<dbReference type="SUPFAM" id="SSF53474">
    <property type="entry name" value="alpha/beta-Hydrolases"/>
    <property type="match status" value="1"/>
</dbReference>
<dbReference type="EMBL" id="JAAGSC010000039">
    <property type="protein sequence ID" value="NDY95410.1"/>
    <property type="molecule type" value="Genomic_DNA"/>
</dbReference>
<proteinExistence type="predicted"/>